<keyword evidence="3" id="KW-1185">Reference proteome</keyword>
<feature type="non-terminal residue" evidence="2">
    <location>
        <position position="1"/>
    </location>
</feature>
<dbReference type="Proteomes" id="UP000541444">
    <property type="component" value="Unassembled WGS sequence"/>
</dbReference>
<proteinExistence type="predicted"/>
<protein>
    <submittedName>
        <fullName evidence="2">Uncharacterized protein</fullName>
    </submittedName>
</protein>
<dbReference type="OrthoDB" id="1935481at2759"/>
<dbReference type="PANTHER" id="PTHR31210">
    <property type="entry name" value="OS06G0731900 PROTEIN"/>
    <property type="match status" value="1"/>
</dbReference>
<feature type="region of interest" description="Disordered" evidence="1">
    <location>
        <begin position="51"/>
        <end position="86"/>
    </location>
</feature>
<organism evidence="2 3">
    <name type="scientific">Kingdonia uniflora</name>
    <dbReference type="NCBI Taxonomy" id="39325"/>
    <lineage>
        <taxon>Eukaryota</taxon>
        <taxon>Viridiplantae</taxon>
        <taxon>Streptophyta</taxon>
        <taxon>Embryophyta</taxon>
        <taxon>Tracheophyta</taxon>
        <taxon>Spermatophyta</taxon>
        <taxon>Magnoliopsida</taxon>
        <taxon>Ranunculales</taxon>
        <taxon>Circaeasteraceae</taxon>
        <taxon>Kingdonia</taxon>
    </lineage>
</organism>
<dbReference type="Pfam" id="PF05212">
    <property type="entry name" value="DUF707"/>
    <property type="match status" value="1"/>
</dbReference>
<sequence length="86" mass="9616">WKYKLTGGRRCDSNSTGPPCTGWVEMMAPAFSREAWHCMWYMIQRLQAKNNTAKKVGSINPTEPHSDSRGKSSSTVVKGAQLGRTR</sequence>
<name>A0A7J7M330_9MAGN</name>
<gene>
    <name evidence="2" type="ORF">GIB67_026137</name>
</gene>
<dbReference type="InterPro" id="IPR007877">
    <property type="entry name" value="DUF707"/>
</dbReference>
<evidence type="ECO:0000313" key="2">
    <source>
        <dbReference type="EMBL" id="KAF6149281.1"/>
    </source>
</evidence>
<feature type="compositionally biased region" description="Polar residues" evidence="1">
    <location>
        <begin position="51"/>
        <end position="63"/>
    </location>
</feature>
<dbReference type="AlphaFoldDB" id="A0A7J7M330"/>
<evidence type="ECO:0000313" key="3">
    <source>
        <dbReference type="Proteomes" id="UP000541444"/>
    </source>
</evidence>
<evidence type="ECO:0000256" key="1">
    <source>
        <dbReference type="SAM" id="MobiDB-lite"/>
    </source>
</evidence>
<accession>A0A7J7M330</accession>
<dbReference type="EMBL" id="JACGCM010001798">
    <property type="protein sequence ID" value="KAF6149281.1"/>
    <property type="molecule type" value="Genomic_DNA"/>
</dbReference>
<reference evidence="2 3" key="1">
    <citation type="journal article" date="2020" name="IScience">
        <title>Genome Sequencing of the Endangered Kingdonia uniflora (Circaeasteraceae, Ranunculales) Reveals Potential Mechanisms of Evolutionary Specialization.</title>
        <authorList>
            <person name="Sun Y."/>
            <person name="Deng T."/>
            <person name="Zhang A."/>
            <person name="Moore M.J."/>
            <person name="Landis J.B."/>
            <person name="Lin N."/>
            <person name="Zhang H."/>
            <person name="Zhang X."/>
            <person name="Huang J."/>
            <person name="Zhang X."/>
            <person name="Sun H."/>
            <person name="Wang H."/>
        </authorList>
    </citation>
    <scope>NUCLEOTIDE SEQUENCE [LARGE SCALE GENOMIC DNA]</scope>
    <source>
        <strain evidence="2">TB1705</strain>
        <tissue evidence="2">Leaf</tissue>
    </source>
</reference>
<comment type="caution">
    <text evidence="2">The sequence shown here is derived from an EMBL/GenBank/DDBJ whole genome shotgun (WGS) entry which is preliminary data.</text>
</comment>
<dbReference type="PANTHER" id="PTHR31210:SF11">
    <property type="entry name" value="KETOGLUTARATE REDUCTASE TRANS-SPLICING-LIKE PROTEIN, PUTATIVE (DUF707)-RELATED"/>
    <property type="match status" value="1"/>
</dbReference>